<evidence type="ECO:0000256" key="7">
    <source>
        <dbReference type="ARBA" id="ARBA00023136"/>
    </source>
</evidence>
<evidence type="ECO:0000256" key="2">
    <source>
        <dbReference type="ARBA" id="ARBA00008921"/>
    </source>
</evidence>
<name>A0A5N4DDK2_CAMDR</name>
<dbReference type="Pfam" id="PF06328">
    <property type="entry name" value="Lep_receptor_Ig"/>
    <property type="match status" value="1"/>
</dbReference>
<feature type="region of interest" description="Disordered" evidence="11">
    <location>
        <begin position="776"/>
        <end position="808"/>
    </location>
</feature>
<dbReference type="GO" id="GO:0005886">
    <property type="term" value="C:plasma membrane"/>
    <property type="evidence" value="ECO:0007669"/>
    <property type="project" value="UniProtKB-ARBA"/>
</dbReference>
<feature type="domain" description="Fibronectin type-III" evidence="14">
    <location>
        <begin position="576"/>
        <end position="675"/>
    </location>
</feature>
<dbReference type="SMART" id="SM00060">
    <property type="entry name" value="FN3"/>
    <property type="match status" value="4"/>
</dbReference>
<comment type="subcellular location">
    <subcellularLocation>
        <location evidence="1">Membrane</location>
        <topology evidence="1">Single-pass type I membrane protein</topology>
    </subcellularLocation>
</comment>
<evidence type="ECO:0000313" key="15">
    <source>
        <dbReference type="EMBL" id="KAB1269212.1"/>
    </source>
</evidence>
<keyword evidence="8" id="KW-1015">Disulfide bond</keyword>
<dbReference type="PROSITE" id="PS01353">
    <property type="entry name" value="HEMATOPO_REC_L_F2"/>
    <property type="match status" value="1"/>
</dbReference>
<evidence type="ECO:0000256" key="9">
    <source>
        <dbReference type="ARBA" id="ARBA00023170"/>
    </source>
</evidence>
<evidence type="ECO:0000256" key="5">
    <source>
        <dbReference type="ARBA" id="ARBA00022737"/>
    </source>
</evidence>
<dbReference type="PROSITE" id="PS50853">
    <property type="entry name" value="FN3"/>
    <property type="match status" value="4"/>
</dbReference>
<proteinExistence type="inferred from homology"/>
<reference evidence="15 16" key="1">
    <citation type="journal article" date="2019" name="Mol. Ecol. Resour.">
        <title>Improving Illumina assemblies with Hi-C and long reads: an example with the North African dromedary.</title>
        <authorList>
            <person name="Elbers J.P."/>
            <person name="Rogers M.F."/>
            <person name="Perelman P.L."/>
            <person name="Proskuryakova A.A."/>
            <person name="Serdyukova N.A."/>
            <person name="Johnson W.E."/>
            <person name="Horin P."/>
            <person name="Corander J."/>
            <person name="Murphy D."/>
            <person name="Burger P.A."/>
        </authorList>
    </citation>
    <scope>NUCLEOTIDE SEQUENCE [LARGE SCALE GENOMIC DNA]</scope>
    <source>
        <strain evidence="15">Drom800</strain>
        <tissue evidence="15">Blood</tissue>
    </source>
</reference>
<evidence type="ECO:0000256" key="1">
    <source>
        <dbReference type="ARBA" id="ARBA00004479"/>
    </source>
</evidence>
<dbReference type="InterPro" id="IPR052672">
    <property type="entry name" value="Type1_Cytokine_Rcpt_Type2"/>
</dbReference>
<feature type="transmembrane region" description="Helical" evidence="12">
    <location>
        <begin position="678"/>
        <end position="698"/>
    </location>
</feature>
<dbReference type="InterPro" id="IPR013783">
    <property type="entry name" value="Ig-like_fold"/>
</dbReference>
<dbReference type="GO" id="GO:0004896">
    <property type="term" value="F:cytokine receptor activity"/>
    <property type="evidence" value="ECO:0007669"/>
    <property type="project" value="InterPro"/>
</dbReference>
<gene>
    <name evidence="15" type="ORF">Cadr_000014083</name>
</gene>
<dbReference type="EMBL" id="JWIN03000013">
    <property type="protein sequence ID" value="KAB1269212.1"/>
    <property type="molecule type" value="Genomic_DNA"/>
</dbReference>
<evidence type="ECO:0000256" key="10">
    <source>
        <dbReference type="ARBA" id="ARBA00023180"/>
    </source>
</evidence>
<comment type="similarity">
    <text evidence="2">Belongs to the type I cytokine receptor family. Type 2 subfamily.</text>
</comment>
<dbReference type="FunFam" id="2.60.40.10:FF:000789">
    <property type="entry name" value="Interleukin 12 receptor subunit beta 2"/>
    <property type="match status" value="1"/>
</dbReference>
<dbReference type="FunFam" id="2.60.40.10:FF:001079">
    <property type="entry name" value="Interleukin 12 receptor subunit beta 2"/>
    <property type="match status" value="1"/>
</dbReference>
<dbReference type="Pfam" id="PF00041">
    <property type="entry name" value="fn3"/>
    <property type="match status" value="2"/>
</dbReference>
<protein>
    <submittedName>
        <fullName evidence="15">Interleukin-12 receptor subunit beta-2</fullName>
    </submittedName>
</protein>
<evidence type="ECO:0000256" key="3">
    <source>
        <dbReference type="ARBA" id="ARBA00022692"/>
    </source>
</evidence>
<feature type="domain" description="Fibronectin type-III" evidence="14">
    <location>
        <begin position="226"/>
        <end position="319"/>
    </location>
</feature>
<dbReference type="InterPro" id="IPR010457">
    <property type="entry name" value="IgC2-like_lig-bd"/>
</dbReference>
<feature type="chain" id="PRO_5024356749" evidence="13">
    <location>
        <begin position="24"/>
        <end position="916"/>
    </location>
</feature>
<dbReference type="InterPro" id="IPR003961">
    <property type="entry name" value="FN3_dom"/>
</dbReference>
<dbReference type="Pfam" id="PF09240">
    <property type="entry name" value="IL6Ra-bind"/>
    <property type="match status" value="1"/>
</dbReference>
<keyword evidence="4 13" id="KW-0732">Signal</keyword>
<sequence length="916" mass="102123">MALTVRGCSLALIFVIMSLLVKAKIDVCKRGDVTVGPSHVISLGSAVNISCSLKPQQGCLRYPSFNKLILYKFDRRIHFQHGHSLSSQVSGLPLGTTLFVCKLACSSNEEIRICGAEISVGVVPEQPQNLSCIQKGEQGTMTCTWERGRDTHLYTAYTLQLNGPKNLTWQKQCDYHYCDHLDLGINLTPESPESSYTAKVIAVNSLGSAASLPFTFTLLDVVRPLPPWDIRIKFVNASVSRCTLQWRDEGLVLLNRLRYRPINSRSWNMVNATNAKGRHDLLHLKPFTEYEFQISSKLHLYKGSWSDWSEPLRAQTPEEDITEQWFDIPGHEVLHFETHTDSANDFSPIEAYTAEPAGTLDVWYMKQQIDYNRQQISLFWKYFTMGAGEIAEVSVKDNERENLSLSAARGKILHYQVTLQEVAEGKVTLQNITRHTSWTWVIPRSGNWTVAVSAANSKGSSLPSRINITDLCGAGSLAPRQVSADSGGVDSLVVTWAPPGKAACAVGEYVVEWRELHPGGGAQPPVSWVRRAPYNLSAVISENIKPFVCYEIHVHALSGDQGGCSSIQGDSKHKAPLSGPHINAISEEKGSVLISWDEIPAREQMGCILHYRIYWKERDSNSQPQLCEIPYRDFPNSHPIDSLRPRVTYVLWMTALTAAGESPQGNEREFCLQGKANWSAFVAPSVCIAVILVGIFSVRCFRQKVFVLLLALRPQWCSREIPDPANSTWAKKYPVVEEKTQLTLDRLLTDWPTPEEPEPLIINEVLHQVTPVFRHPRHPNWPENGQRVQDHYTSEEDTGYSASSPPPPRALTAEAGQVVDLYKVLGSKGPNSKLGHPASPLTVLQVDYLPTHEGYLPSNIDYLPSHEAPIADPLEELPQHISLSVFPSSSLHPLTFSCGDKLTLDQLKMRCGSLML</sequence>
<dbReference type="SUPFAM" id="SSF49265">
    <property type="entry name" value="Fibronectin type III"/>
    <property type="match status" value="3"/>
</dbReference>
<keyword evidence="10" id="KW-0325">Glycoprotein</keyword>
<evidence type="ECO:0000256" key="13">
    <source>
        <dbReference type="SAM" id="SignalP"/>
    </source>
</evidence>
<accession>A0A5N4DDK2</accession>
<dbReference type="InterPro" id="IPR036116">
    <property type="entry name" value="FN3_sf"/>
</dbReference>
<evidence type="ECO:0000256" key="4">
    <source>
        <dbReference type="ARBA" id="ARBA00022729"/>
    </source>
</evidence>
<evidence type="ECO:0000256" key="6">
    <source>
        <dbReference type="ARBA" id="ARBA00022989"/>
    </source>
</evidence>
<keyword evidence="5" id="KW-0677">Repeat</keyword>
<dbReference type="Proteomes" id="UP000299084">
    <property type="component" value="Unassembled WGS sequence"/>
</dbReference>
<dbReference type="Gene3D" id="2.60.40.10">
    <property type="entry name" value="Immunoglobulins"/>
    <property type="match status" value="5"/>
</dbReference>
<evidence type="ECO:0000256" key="12">
    <source>
        <dbReference type="SAM" id="Phobius"/>
    </source>
</evidence>
<feature type="signal peptide" evidence="13">
    <location>
        <begin position="1"/>
        <end position="23"/>
    </location>
</feature>
<dbReference type="FunFam" id="2.60.40.10:FF:001068">
    <property type="entry name" value="interleukin-12 receptor subunit beta-2 isoform X1"/>
    <property type="match status" value="1"/>
</dbReference>
<dbReference type="PANTHER" id="PTHR48423:SF1">
    <property type="entry name" value="INTERLEUKIN-27 RECEPTOR SUBUNIT ALPHA"/>
    <property type="match status" value="1"/>
</dbReference>
<dbReference type="CDD" id="cd00063">
    <property type="entry name" value="FN3"/>
    <property type="match status" value="3"/>
</dbReference>
<keyword evidence="7 12" id="KW-0472">Membrane</keyword>
<evidence type="ECO:0000259" key="14">
    <source>
        <dbReference type="PROSITE" id="PS50853"/>
    </source>
</evidence>
<dbReference type="InterPro" id="IPR003529">
    <property type="entry name" value="Hematopoietin_rcpt_Gp130_CS"/>
</dbReference>
<keyword evidence="9 15" id="KW-0675">Receptor</keyword>
<organism evidence="15 16">
    <name type="scientific">Camelus dromedarius</name>
    <name type="common">Dromedary</name>
    <name type="synonym">Arabian camel</name>
    <dbReference type="NCBI Taxonomy" id="9838"/>
    <lineage>
        <taxon>Eukaryota</taxon>
        <taxon>Metazoa</taxon>
        <taxon>Chordata</taxon>
        <taxon>Craniata</taxon>
        <taxon>Vertebrata</taxon>
        <taxon>Euteleostomi</taxon>
        <taxon>Mammalia</taxon>
        <taxon>Eutheria</taxon>
        <taxon>Laurasiatheria</taxon>
        <taxon>Artiodactyla</taxon>
        <taxon>Tylopoda</taxon>
        <taxon>Camelidae</taxon>
        <taxon>Camelus</taxon>
    </lineage>
</organism>
<keyword evidence="6 12" id="KW-1133">Transmembrane helix</keyword>
<dbReference type="InterPro" id="IPR015321">
    <property type="entry name" value="TypeI_recpt_CBD"/>
</dbReference>
<keyword evidence="3 12" id="KW-0812">Transmembrane</keyword>
<keyword evidence="16" id="KW-1185">Reference proteome</keyword>
<dbReference type="PANTHER" id="PTHR48423">
    <property type="entry name" value="INTERLEUKIN-27 RECEPTOR SUBUNIT ALPHA"/>
    <property type="match status" value="1"/>
</dbReference>
<evidence type="ECO:0000313" key="16">
    <source>
        <dbReference type="Proteomes" id="UP000299084"/>
    </source>
</evidence>
<dbReference type="FunFam" id="2.60.40.10:FF:000875">
    <property type="entry name" value="Interleukin 12 receptor subunit beta 2"/>
    <property type="match status" value="1"/>
</dbReference>
<evidence type="ECO:0000256" key="11">
    <source>
        <dbReference type="SAM" id="MobiDB-lite"/>
    </source>
</evidence>
<feature type="domain" description="Fibronectin type-III" evidence="14">
    <location>
        <begin position="126"/>
        <end position="221"/>
    </location>
</feature>
<dbReference type="AlphaFoldDB" id="A0A5N4DDK2"/>
<evidence type="ECO:0000256" key="8">
    <source>
        <dbReference type="ARBA" id="ARBA00023157"/>
    </source>
</evidence>
<feature type="domain" description="Fibronectin type-III" evidence="14">
    <location>
        <begin position="478"/>
        <end position="575"/>
    </location>
</feature>
<comment type="caution">
    <text evidence="15">The sequence shown here is derived from an EMBL/GenBank/DDBJ whole genome shotgun (WGS) entry which is preliminary data.</text>
</comment>